<reference evidence="5" key="2">
    <citation type="submission" date="2020-09" db="EMBL/GenBank/DDBJ databases">
        <authorList>
            <person name="Sun Q."/>
            <person name="Ohkuma M."/>
        </authorList>
    </citation>
    <scope>NUCLEOTIDE SEQUENCE</scope>
    <source>
        <strain evidence="5">JCM 3131</strain>
    </source>
</reference>
<dbReference type="InterPro" id="IPR001932">
    <property type="entry name" value="PPM-type_phosphatase-like_dom"/>
</dbReference>
<dbReference type="Pfam" id="PF01590">
    <property type="entry name" value="GAF"/>
    <property type="match status" value="1"/>
</dbReference>
<feature type="domain" description="PAC" evidence="4">
    <location>
        <begin position="229"/>
        <end position="282"/>
    </location>
</feature>
<dbReference type="SUPFAM" id="SSF55785">
    <property type="entry name" value="PYP-like sensor domain (PAS domain)"/>
    <property type="match status" value="2"/>
</dbReference>
<evidence type="ECO:0000256" key="1">
    <source>
        <dbReference type="ARBA" id="ARBA00022801"/>
    </source>
</evidence>
<dbReference type="InterPro" id="IPR036457">
    <property type="entry name" value="PPM-type-like_dom_sf"/>
</dbReference>
<proteinExistence type="predicted"/>
<evidence type="ECO:0000259" key="4">
    <source>
        <dbReference type="PROSITE" id="PS50113"/>
    </source>
</evidence>
<dbReference type="SUPFAM" id="SSF55781">
    <property type="entry name" value="GAF domain-like"/>
    <property type="match status" value="1"/>
</dbReference>
<dbReference type="EMBL" id="BMQK01000003">
    <property type="protein sequence ID" value="GGQ49354.1"/>
    <property type="molecule type" value="Genomic_DNA"/>
</dbReference>
<evidence type="ECO:0000259" key="3">
    <source>
        <dbReference type="PROSITE" id="PS50112"/>
    </source>
</evidence>
<dbReference type="InterPro" id="IPR000700">
    <property type="entry name" value="PAS-assoc_C"/>
</dbReference>
<dbReference type="SMART" id="SM00065">
    <property type="entry name" value="GAF"/>
    <property type="match status" value="1"/>
</dbReference>
<keyword evidence="1" id="KW-0378">Hydrolase</keyword>
<dbReference type="Pfam" id="PF07228">
    <property type="entry name" value="SpoIIE"/>
    <property type="match status" value="1"/>
</dbReference>
<protein>
    <recommendedName>
        <fullName evidence="7">PAS sensor protein</fullName>
    </recommendedName>
</protein>
<dbReference type="Pfam" id="PF08448">
    <property type="entry name" value="PAS_4"/>
    <property type="match status" value="2"/>
</dbReference>
<dbReference type="SUPFAM" id="SSF81606">
    <property type="entry name" value="PP2C-like"/>
    <property type="match status" value="1"/>
</dbReference>
<dbReference type="CDD" id="cd00130">
    <property type="entry name" value="PAS"/>
    <property type="match status" value="1"/>
</dbReference>
<gene>
    <name evidence="5" type="ORF">GCM10010145_17770</name>
</gene>
<dbReference type="InterPro" id="IPR036890">
    <property type="entry name" value="HATPase_C_sf"/>
</dbReference>
<dbReference type="InterPro" id="IPR029016">
    <property type="entry name" value="GAF-like_dom_sf"/>
</dbReference>
<dbReference type="InterPro" id="IPR035965">
    <property type="entry name" value="PAS-like_dom_sf"/>
</dbReference>
<dbReference type="FunFam" id="3.30.565.10:FF:000028">
    <property type="entry name" value="PAS sensor protein"/>
    <property type="match status" value="1"/>
</dbReference>
<keyword evidence="6" id="KW-1185">Reference proteome</keyword>
<evidence type="ECO:0000313" key="5">
    <source>
        <dbReference type="EMBL" id="GGQ49354.1"/>
    </source>
</evidence>
<name>A0A918EQE1_9ACTN</name>
<dbReference type="InterPro" id="IPR013656">
    <property type="entry name" value="PAS_4"/>
</dbReference>
<dbReference type="InterPro" id="IPR003594">
    <property type="entry name" value="HATPase_dom"/>
</dbReference>
<dbReference type="FunFam" id="3.60.40.10:FF:000031">
    <property type="entry name" value="PAS sensor protein"/>
    <property type="match status" value="1"/>
</dbReference>
<dbReference type="InterPro" id="IPR000014">
    <property type="entry name" value="PAS"/>
</dbReference>
<dbReference type="GO" id="GO:0016791">
    <property type="term" value="F:phosphatase activity"/>
    <property type="evidence" value="ECO:0007669"/>
    <property type="project" value="TreeGrafter"/>
</dbReference>
<dbReference type="PROSITE" id="PS50113">
    <property type="entry name" value="PAC"/>
    <property type="match status" value="1"/>
</dbReference>
<evidence type="ECO:0000256" key="2">
    <source>
        <dbReference type="SAM" id="MobiDB-lite"/>
    </source>
</evidence>
<organism evidence="5 6">
    <name type="scientific">Streptomyces ruber</name>
    <dbReference type="NCBI Taxonomy" id="83378"/>
    <lineage>
        <taxon>Bacteria</taxon>
        <taxon>Bacillati</taxon>
        <taxon>Actinomycetota</taxon>
        <taxon>Actinomycetes</taxon>
        <taxon>Kitasatosporales</taxon>
        <taxon>Streptomycetaceae</taxon>
        <taxon>Streptomyces</taxon>
    </lineage>
</organism>
<dbReference type="Pfam" id="PF13581">
    <property type="entry name" value="HATPase_c_2"/>
    <property type="match status" value="1"/>
</dbReference>
<dbReference type="CDD" id="cd16936">
    <property type="entry name" value="HATPase_RsbW-like"/>
    <property type="match status" value="1"/>
</dbReference>
<feature type="domain" description="PAS" evidence="3">
    <location>
        <begin position="58"/>
        <end position="102"/>
    </location>
</feature>
<dbReference type="NCBIfam" id="TIGR00229">
    <property type="entry name" value="sensory_box"/>
    <property type="match status" value="1"/>
</dbReference>
<dbReference type="Proteomes" id="UP000620156">
    <property type="component" value="Unassembled WGS sequence"/>
</dbReference>
<dbReference type="PANTHER" id="PTHR43156">
    <property type="entry name" value="STAGE II SPORULATION PROTEIN E-RELATED"/>
    <property type="match status" value="1"/>
</dbReference>
<dbReference type="SMART" id="SM00091">
    <property type="entry name" value="PAS"/>
    <property type="match status" value="2"/>
</dbReference>
<comment type="caution">
    <text evidence="5">The sequence shown here is derived from an EMBL/GenBank/DDBJ whole genome shotgun (WGS) entry which is preliminary data.</text>
</comment>
<dbReference type="Gene3D" id="3.60.40.10">
    <property type="entry name" value="PPM-type phosphatase domain"/>
    <property type="match status" value="1"/>
</dbReference>
<dbReference type="PROSITE" id="PS50112">
    <property type="entry name" value="PAS"/>
    <property type="match status" value="1"/>
</dbReference>
<feature type="region of interest" description="Disordered" evidence="2">
    <location>
        <begin position="1"/>
        <end position="31"/>
    </location>
</feature>
<dbReference type="InterPro" id="IPR052016">
    <property type="entry name" value="Bact_Sigma-Reg"/>
</dbReference>
<dbReference type="Gene3D" id="3.30.450.40">
    <property type="match status" value="1"/>
</dbReference>
<accession>A0A918EQE1</accession>
<evidence type="ECO:0008006" key="7">
    <source>
        <dbReference type="Google" id="ProtNLM"/>
    </source>
</evidence>
<dbReference type="Gene3D" id="3.30.450.20">
    <property type="entry name" value="PAS domain"/>
    <property type="match status" value="2"/>
</dbReference>
<dbReference type="SUPFAM" id="SSF55874">
    <property type="entry name" value="ATPase domain of HSP90 chaperone/DNA topoisomerase II/histidine kinase"/>
    <property type="match status" value="1"/>
</dbReference>
<dbReference type="InterPro" id="IPR003018">
    <property type="entry name" value="GAF"/>
</dbReference>
<evidence type="ECO:0000313" key="6">
    <source>
        <dbReference type="Proteomes" id="UP000620156"/>
    </source>
</evidence>
<dbReference type="FunFam" id="3.30.450.40:FF:000035">
    <property type="entry name" value="PAS sensor protein"/>
    <property type="match status" value="1"/>
</dbReference>
<sequence length="838" mass="89971">MRAKPQVGDVSPRHGPVTEPAARAVGGRGRPDPGLMALPYGVILGHMVTAPRGPERTDPAGDALAVVDAHGTVTGWSEGARRLSGYPAAEVTGRPVTDLVDPGGGDPAGAWRSLCGGGAATVVLRHRDGHRTDLTVRACPVRGGRPAYVISAVPDDRERLLVEAVFRQASMPMSVFDTEQRYLRMNDAASRVLERPESELRHRPFFPDTAEDASFLRHLRLVVETGRPVHWESRTSGPTGRRMYAWNIEMWPVRDSSGEVIGTALAAQDSSEQYLARQRLAILNEAADALGTQLDVTHTAEELVGLVVPRFADVAAVDLLESVLSGEEPPSGVVGGEAKLCRVAHHSLGSPLPRPLTELGAVESHPPTSPPARALASGEIVLARTGTPDVDDWLERRAVRRPWLSGWRGRDLSLMAVPLVARGTTLGVAMFARTLRPEQPVAFDRHDVSLAQELASRAAVCADNARRYTRERTTALALQRSLLPQALTGQVAVEIASRYQPALSQAGVGGDWFDVIPLSGTRVALVVGDVVGHGIHASVTMGRLRTAVWTLADVDLPPDELLTHLDDLVGHLATDESRETGEIAATCLYAVYDPVSRRCTLASAGHPPPVVRLPEGSVRIVEVSAGPMLGVGGLPFEATEIQLPEGCLLALYTDGLVEGRELDVDSGLRALCAALEAPAEDLDDLCDTVLRTCLPDTPTDDVALLIARTEALDADRVAVWDMPADPAMVATARQHTVEQLARWGLEEVAFVTELVVSELVTNAIRYGGAPIQLRLIRDNSLICEVSDASSTSPHLRRARTYDEGGRGLLLVAQLTDRWGTRPNRNGKTIWAEQSLPGV</sequence>
<dbReference type="SMART" id="SM00331">
    <property type="entry name" value="PP2C_SIG"/>
    <property type="match status" value="1"/>
</dbReference>
<dbReference type="AlphaFoldDB" id="A0A918EQE1"/>
<reference evidence="5" key="1">
    <citation type="journal article" date="2014" name="Int. J. Syst. Evol. Microbiol.">
        <title>Complete genome sequence of Corynebacterium casei LMG S-19264T (=DSM 44701T), isolated from a smear-ripened cheese.</title>
        <authorList>
            <consortium name="US DOE Joint Genome Institute (JGI-PGF)"/>
            <person name="Walter F."/>
            <person name="Albersmeier A."/>
            <person name="Kalinowski J."/>
            <person name="Ruckert C."/>
        </authorList>
    </citation>
    <scope>NUCLEOTIDE SEQUENCE</scope>
    <source>
        <strain evidence="5">JCM 3131</strain>
    </source>
</reference>
<dbReference type="Gene3D" id="3.30.565.10">
    <property type="entry name" value="Histidine kinase-like ATPase, C-terminal domain"/>
    <property type="match status" value="1"/>
</dbReference>
<dbReference type="PANTHER" id="PTHR43156:SF2">
    <property type="entry name" value="STAGE II SPORULATION PROTEIN E"/>
    <property type="match status" value="1"/>
</dbReference>